<dbReference type="Pfam" id="PF00999">
    <property type="entry name" value="Na_H_Exchanger"/>
    <property type="match status" value="1"/>
</dbReference>
<dbReference type="GO" id="GO:0006813">
    <property type="term" value="P:potassium ion transport"/>
    <property type="evidence" value="ECO:0007669"/>
    <property type="project" value="InterPro"/>
</dbReference>
<feature type="transmembrane region" description="Helical" evidence="7">
    <location>
        <begin position="30"/>
        <end position="46"/>
    </location>
</feature>
<name>A0A1F4WH01_UNCKA</name>
<keyword evidence="6 7" id="KW-0472">Membrane</keyword>
<evidence type="ECO:0000259" key="8">
    <source>
        <dbReference type="PROSITE" id="PS51201"/>
    </source>
</evidence>
<evidence type="ECO:0000313" key="10">
    <source>
        <dbReference type="Proteomes" id="UP000179113"/>
    </source>
</evidence>
<evidence type="ECO:0000256" key="1">
    <source>
        <dbReference type="ARBA" id="ARBA00004141"/>
    </source>
</evidence>
<keyword evidence="4 7" id="KW-0812">Transmembrane</keyword>
<gene>
    <name evidence="9" type="ORF">A2415_02160</name>
</gene>
<keyword evidence="3" id="KW-0813">Transport</keyword>
<dbReference type="Proteomes" id="UP000179113">
    <property type="component" value="Unassembled WGS sequence"/>
</dbReference>
<dbReference type="PANTHER" id="PTHR42751:SF3">
    <property type="entry name" value="SODIUM_GLUTAMATE SYMPORTER"/>
    <property type="match status" value="1"/>
</dbReference>
<dbReference type="Gene3D" id="3.40.50.720">
    <property type="entry name" value="NAD(P)-binding Rossmann-like Domain"/>
    <property type="match status" value="1"/>
</dbReference>
<feature type="transmembrane region" description="Helical" evidence="7">
    <location>
        <begin position="146"/>
        <end position="167"/>
    </location>
</feature>
<evidence type="ECO:0000256" key="5">
    <source>
        <dbReference type="ARBA" id="ARBA00022989"/>
    </source>
</evidence>
<dbReference type="InterPro" id="IPR003148">
    <property type="entry name" value="RCK_N"/>
</dbReference>
<feature type="transmembrane region" description="Helical" evidence="7">
    <location>
        <begin position="52"/>
        <end position="69"/>
    </location>
</feature>
<feature type="transmembrane region" description="Helical" evidence="7">
    <location>
        <begin position="6"/>
        <end position="23"/>
    </location>
</feature>
<dbReference type="GO" id="GO:1902600">
    <property type="term" value="P:proton transmembrane transport"/>
    <property type="evidence" value="ECO:0007669"/>
    <property type="project" value="InterPro"/>
</dbReference>
<evidence type="ECO:0000256" key="4">
    <source>
        <dbReference type="ARBA" id="ARBA00022692"/>
    </source>
</evidence>
<protein>
    <recommendedName>
        <fullName evidence="8">RCK N-terminal domain-containing protein</fullName>
    </recommendedName>
</protein>
<dbReference type="GO" id="GO:0015297">
    <property type="term" value="F:antiporter activity"/>
    <property type="evidence" value="ECO:0007669"/>
    <property type="project" value="InterPro"/>
</dbReference>
<organism evidence="9 10">
    <name type="scientific">candidate division WWE3 bacterium RIFOXYC1_FULL_39_7</name>
    <dbReference type="NCBI Taxonomy" id="1802643"/>
    <lineage>
        <taxon>Bacteria</taxon>
        <taxon>Katanobacteria</taxon>
    </lineage>
</organism>
<proteinExistence type="inferred from homology"/>
<comment type="similarity">
    <text evidence="2">Belongs to the monovalent cation:proton antiporter 2 (CPA2) transporter (TC 2.A.37) family.</text>
</comment>
<feature type="transmembrane region" description="Helical" evidence="7">
    <location>
        <begin position="242"/>
        <end position="258"/>
    </location>
</feature>
<feature type="transmembrane region" description="Helical" evidence="7">
    <location>
        <begin position="270"/>
        <end position="286"/>
    </location>
</feature>
<dbReference type="GO" id="GO:0016020">
    <property type="term" value="C:membrane"/>
    <property type="evidence" value="ECO:0007669"/>
    <property type="project" value="UniProtKB-SubCell"/>
</dbReference>
<evidence type="ECO:0000256" key="2">
    <source>
        <dbReference type="ARBA" id="ARBA00005551"/>
    </source>
</evidence>
<dbReference type="InterPro" id="IPR038770">
    <property type="entry name" value="Na+/solute_symporter_sf"/>
</dbReference>
<feature type="transmembrane region" description="Helical" evidence="7">
    <location>
        <begin position="292"/>
        <end position="312"/>
    </location>
</feature>
<feature type="transmembrane region" description="Helical" evidence="7">
    <location>
        <begin position="81"/>
        <end position="103"/>
    </location>
</feature>
<evidence type="ECO:0000256" key="3">
    <source>
        <dbReference type="ARBA" id="ARBA00022448"/>
    </source>
</evidence>
<feature type="transmembrane region" description="Helical" evidence="7">
    <location>
        <begin position="216"/>
        <end position="236"/>
    </location>
</feature>
<dbReference type="EMBL" id="MEWA01000033">
    <property type="protein sequence ID" value="OGC68734.1"/>
    <property type="molecule type" value="Genomic_DNA"/>
</dbReference>
<feature type="transmembrane region" description="Helical" evidence="7">
    <location>
        <begin position="324"/>
        <end position="344"/>
    </location>
</feature>
<reference evidence="9 10" key="1">
    <citation type="journal article" date="2016" name="Nat. Commun.">
        <title>Thousands of microbial genomes shed light on interconnected biogeochemical processes in an aquifer system.</title>
        <authorList>
            <person name="Anantharaman K."/>
            <person name="Brown C.T."/>
            <person name="Hug L.A."/>
            <person name="Sharon I."/>
            <person name="Castelle C.J."/>
            <person name="Probst A.J."/>
            <person name="Thomas B.C."/>
            <person name="Singh A."/>
            <person name="Wilkins M.J."/>
            <person name="Karaoz U."/>
            <person name="Brodie E.L."/>
            <person name="Williams K.H."/>
            <person name="Hubbard S.S."/>
            <person name="Banfield J.F."/>
        </authorList>
    </citation>
    <scope>NUCLEOTIDE SEQUENCE [LARGE SCALE GENOMIC DNA]</scope>
</reference>
<evidence type="ECO:0000256" key="7">
    <source>
        <dbReference type="SAM" id="Phobius"/>
    </source>
</evidence>
<dbReference type="InterPro" id="IPR006153">
    <property type="entry name" value="Cation/H_exchanger_TM"/>
</dbReference>
<evidence type="ECO:0000256" key="6">
    <source>
        <dbReference type="ARBA" id="ARBA00023136"/>
    </source>
</evidence>
<dbReference type="Gene3D" id="1.20.1530.20">
    <property type="match status" value="1"/>
</dbReference>
<dbReference type="PROSITE" id="PS51201">
    <property type="entry name" value="RCK_N"/>
    <property type="match status" value="1"/>
</dbReference>
<comment type="caution">
    <text evidence="9">The sequence shown here is derived from an EMBL/GenBank/DDBJ whole genome shotgun (WGS) entry which is preliminary data.</text>
</comment>
<dbReference type="SUPFAM" id="SSF51735">
    <property type="entry name" value="NAD(P)-binding Rossmann-fold domains"/>
    <property type="match status" value="1"/>
</dbReference>
<dbReference type="Pfam" id="PF02254">
    <property type="entry name" value="TrkA_N"/>
    <property type="match status" value="1"/>
</dbReference>
<comment type="subcellular location">
    <subcellularLocation>
        <location evidence="1">Membrane</location>
        <topology evidence="1">Multi-pass membrane protein</topology>
    </subcellularLocation>
</comment>
<sequence>MDNIFYQLALVLVLASGVGLVVFKAKLPLVVAYLITGLILAGVRLFDLGHSPVFEILPEIGIAFVLFLIGMELNLNELKVLGAPIFISAVGQIIISTLLGFGVARLFGFGAVEGMYLGLGLAFSSTVVVIKMLLETRDLTSLFGKLSVGMLLVEDLVAVVVLMLISVNGSASGSGIQSFYPLVFLILKATGLFILTFFLSKFILNKVFEYTARSIELLYITSITWCFVFTSLAVYAGFSVEIGAFLAGVALASSPYHLQIQAKIKPMRDFFLALFFIYLGSTANFADLRTSLPIILVFTLYALTVKPLIYMVLLSRFGFRKHTLFQTALNLSQVSEFSLIVLLVGANAGLVSAAAISIMAVVAVLSITISSILISFSKRIYKPLSHFVSLVEMKDRSHHFERKAKNILSDHIIVVGAHRVGHPIVKYLHENGVPFVAMDFNPTIVHELATQGMNVVYGDIGDPEILESLYIESAKLVICTASDLSDNELLLNIVKERNKETTVVLRATDTEHAHILKSLGADYILLPEKVSGDYIVHQLKHYWPEAHFNDGIVFDHKAISSIV</sequence>
<feature type="transmembrane region" description="Helical" evidence="7">
    <location>
        <begin position="350"/>
        <end position="376"/>
    </location>
</feature>
<dbReference type="AlphaFoldDB" id="A0A1F4WH01"/>
<feature type="transmembrane region" description="Helical" evidence="7">
    <location>
        <begin position="115"/>
        <end position="134"/>
    </location>
</feature>
<dbReference type="PANTHER" id="PTHR42751">
    <property type="entry name" value="SODIUM/HYDROGEN EXCHANGER FAMILY/TRKA DOMAIN PROTEIN"/>
    <property type="match status" value="1"/>
</dbReference>
<feature type="transmembrane region" description="Helical" evidence="7">
    <location>
        <begin position="179"/>
        <end position="204"/>
    </location>
</feature>
<evidence type="ECO:0000313" key="9">
    <source>
        <dbReference type="EMBL" id="OGC68734.1"/>
    </source>
</evidence>
<dbReference type="InterPro" id="IPR036291">
    <property type="entry name" value="NAD(P)-bd_dom_sf"/>
</dbReference>
<feature type="domain" description="RCK N-terminal" evidence="8">
    <location>
        <begin position="409"/>
        <end position="525"/>
    </location>
</feature>
<accession>A0A1F4WH01</accession>
<keyword evidence="5 7" id="KW-1133">Transmembrane helix</keyword>